<sequence>MLAVLASVPAEAAVSETTDAAAASTAVLKADELGGGDKFKRKKRKKNRTAMRHRRQRQRMR</sequence>
<protein>
    <submittedName>
        <fullName evidence="2">Uncharacterized protein</fullName>
    </submittedName>
</protein>
<organism evidence="2 3">
    <name type="scientific">Hymenobacter oligotrophus</name>
    <dbReference type="NCBI Taxonomy" id="2319843"/>
    <lineage>
        <taxon>Bacteria</taxon>
        <taxon>Pseudomonadati</taxon>
        <taxon>Bacteroidota</taxon>
        <taxon>Cytophagia</taxon>
        <taxon>Cytophagales</taxon>
        <taxon>Hymenobacteraceae</taxon>
        <taxon>Hymenobacter</taxon>
    </lineage>
</organism>
<evidence type="ECO:0000256" key="1">
    <source>
        <dbReference type="SAM" id="MobiDB-lite"/>
    </source>
</evidence>
<gene>
    <name evidence="2" type="ORF">D3Y59_12510</name>
</gene>
<dbReference type="Proteomes" id="UP000262802">
    <property type="component" value="Chromosome"/>
</dbReference>
<feature type="compositionally biased region" description="Basic residues" evidence="1">
    <location>
        <begin position="39"/>
        <end position="61"/>
    </location>
</feature>
<dbReference type="AlphaFoldDB" id="A0A3B7R134"/>
<proteinExistence type="predicted"/>
<evidence type="ECO:0000313" key="3">
    <source>
        <dbReference type="Proteomes" id="UP000262802"/>
    </source>
</evidence>
<keyword evidence="3" id="KW-1185">Reference proteome</keyword>
<evidence type="ECO:0000313" key="2">
    <source>
        <dbReference type="EMBL" id="AYA37794.1"/>
    </source>
</evidence>
<dbReference type="KEGG" id="hyh:D3Y59_12510"/>
<feature type="region of interest" description="Disordered" evidence="1">
    <location>
        <begin position="33"/>
        <end position="61"/>
    </location>
</feature>
<dbReference type="EMBL" id="CP032317">
    <property type="protein sequence ID" value="AYA37794.1"/>
    <property type="molecule type" value="Genomic_DNA"/>
</dbReference>
<accession>A0A3B7R134</accession>
<name>A0A3B7R134_9BACT</name>
<reference evidence="2 3" key="1">
    <citation type="submission" date="2018-09" db="EMBL/GenBank/DDBJ databases">
        <title>Hymenobacter medium sp. nov., isolated from R2A medium.</title>
        <authorList>
            <person name="Yingchao G."/>
        </authorList>
    </citation>
    <scope>NUCLEOTIDE SEQUENCE [LARGE SCALE GENOMIC DNA]</scope>
    <source>
        <strain evidence="3">sh-6</strain>
    </source>
</reference>